<proteinExistence type="predicted"/>
<reference evidence="2 3" key="1">
    <citation type="journal article" date="2017" name="Mol. Plant">
        <title>The Genome of Medicinal Plant Macleaya cordata Provides New Insights into Benzylisoquinoline Alkaloids Metabolism.</title>
        <authorList>
            <person name="Liu X."/>
            <person name="Liu Y."/>
            <person name="Huang P."/>
            <person name="Ma Y."/>
            <person name="Qing Z."/>
            <person name="Tang Q."/>
            <person name="Cao H."/>
            <person name="Cheng P."/>
            <person name="Zheng Y."/>
            <person name="Yuan Z."/>
            <person name="Zhou Y."/>
            <person name="Liu J."/>
            <person name="Tang Z."/>
            <person name="Zhuo Y."/>
            <person name="Zhang Y."/>
            <person name="Yu L."/>
            <person name="Huang J."/>
            <person name="Yang P."/>
            <person name="Peng Q."/>
            <person name="Zhang J."/>
            <person name="Jiang W."/>
            <person name="Zhang Z."/>
            <person name="Lin K."/>
            <person name="Ro D.K."/>
            <person name="Chen X."/>
            <person name="Xiong X."/>
            <person name="Shang Y."/>
            <person name="Huang S."/>
            <person name="Zeng J."/>
        </authorList>
    </citation>
    <scope>NUCLEOTIDE SEQUENCE [LARGE SCALE GENOMIC DNA]</scope>
    <source>
        <strain evidence="3">cv. BLH2017</strain>
        <tissue evidence="2">Root</tissue>
    </source>
</reference>
<feature type="domain" description="PORR" evidence="1">
    <location>
        <begin position="97"/>
        <end position="316"/>
    </location>
</feature>
<evidence type="ECO:0000313" key="3">
    <source>
        <dbReference type="Proteomes" id="UP000195402"/>
    </source>
</evidence>
<organism evidence="2 3">
    <name type="scientific">Macleaya cordata</name>
    <name type="common">Five-seeded plume-poppy</name>
    <name type="synonym">Bocconia cordata</name>
    <dbReference type="NCBI Taxonomy" id="56857"/>
    <lineage>
        <taxon>Eukaryota</taxon>
        <taxon>Viridiplantae</taxon>
        <taxon>Streptophyta</taxon>
        <taxon>Embryophyta</taxon>
        <taxon>Tracheophyta</taxon>
        <taxon>Spermatophyta</taxon>
        <taxon>Magnoliopsida</taxon>
        <taxon>Ranunculales</taxon>
        <taxon>Papaveraceae</taxon>
        <taxon>Papaveroideae</taxon>
        <taxon>Macleaya</taxon>
    </lineage>
</organism>
<dbReference type="OrthoDB" id="627307at2759"/>
<evidence type="ECO:0000313" key="2">
    <source>
        <dbReference type="EMBL" id="OVA13294.1"/>
    </source>
</evidence>
<comment type="caution">
    <text evidence="2">The sequence shown here is derived from an EMBL/GenBank/DDBJ whole genome shotgun (WGS) entry which is preliminary data.</text>
</comment>
<dbReference type="STRING" id="56857.A0A200QS33"/>
<dbReference type="FunCoup" id="A0A200QS33">
    <property type="interactions" value="395"/>
</dbReference>
<accession>A0A200QS33</accession>
<protein>
    <submittedName>
        <fullName evidence="2">Plant organelle RNA recognition domain</fullName>
    </submittedName>
</protein>
<dbReference type="InterPro" id="IPR021099">
    <property type="entry name" value="PORR_domain"/>
</dbReference>
<dbReference type="InParanoid" id="A0A200QS33"/>
<gene>
    <name evidence="2" type="ORF">BVC80_285g3</name>
</gene>
<dbReference type="PANTHER" id="PTHR31476:SF13">
    <property type="entry name" value="PROTEIN WHAT'S THIS FACTOR 9, MITOCHONDRIAL"/>
    <property type="match status" value="1"/>
</dbReference>
<dbReference type="EMBL" id="MVGT01001150">
    <property type="protein sequence ID" value="OVA13294.1"/>
    <property type="molecule type" value="Genomic_DNA"/>
</dbReference>
<dbReference type="PANTHER" id="PTHR31476">
    <property type="entry name" value="PROTEIN WHAT'S THIS FACTOR 1 HOMOLOG, CHLOROPLASTIC"/>
    <property type="match status" value="1"/>
</dbReference>
<dbReference type="AlphaFoldDB" id="A0A200QS33"/>
<evidence type="ECO:0000259" key="1">
    <source>
        <dbReference type="Pfam" id="PF11955"/>
    </source>
</evidence>
<keyword evidence="3" id="KW-1185">Reference proteome</keyword>
<dbReference type="OMA" id="THFAYRE"/>
<dbReference type="Pfam" id="PF11955">
    <property type="entry name" value="PORR"/>
    <property type="match status" value="1"/>
</dbReference>
<dbReference type="GO" id="GO:0003723">
    <property type="term" value="F:RNA binding"/>
    <property type="evidence" value="ECO:0007669"/>
    <property type="project" value="InterPro"/>
</dbReference>
<sequence>MFFNRTNLNKLKELLSQRLLLSQEQLIYSYTQKCSYTDVKMKWKKDSSYESIEIIHRSQELKPLIFLKNCIANEPEGCIPIHSVSKRGLELGVPIKVARLKKLIMMTREKKILLKIIQGVQWYLRLPEDLLQNPEQYLDSSFKLVEMELSMDTEERMLSLIQKNVIKGGVYLEGSLMPLAIPLFPSKGLRLKRKISNWLNEFQQLPYVSPYEDYSHMKPNTDVSEKRVIGVLHELLSLFVDYSAERKKLLYLRTHLGLPQKFYRAFERHPHIFYLSLRNKTCTVILKEAYSGDSTIETQPILKVREKYIRLMKKSQAIIK</sequence>
<dbReference type="Proteomes" id="UP000195402">
    <property type="component" value="Unassembled WGS sequence"/>
</dbReference>
<dbReference type="InterPro" id="IPR045040">
    <property type="entry name" value="PORR_fam"/>
</dbReference>
<name>A0A200QS33_MACCD</name>